<organism evidence="2 3">
    <name type="scientific">Cnephaeus nilssonii</name>
    <name type="common">Northern bat</name>
    <name type="synonym">Eptesicus nilssonii</name>
    <dbReference type="NCBI Taxonomy" id="3371016"/>
    <lineage>
        <taxon>Eukaryota</taxon>
        <taxon>Metazoa</taxon>
        <taxon>Chordata</taxon>
        <taxon>Craniata</taxon>
        <taxon>Vertebrata</taxon>
        <taxon>Euteleostomi</taxon>
        <taxon>Mammalia</taxon>
        <taxon>Eutheria</taxon>
        <taxon>Laurasiatheria</taxon>
        <taxon>Chiroptera</taxon>
        <taxon>Yangochiroptera</taxon>
        <taxon>Vespertilionidae</taxon>
        <taxon>Cnephaeus</taxon>
    </lineage>
</organism>
<gene>
    <name evidence="2" type="ORF">QTO34_014689</name>
</gene>
<keyword evidence="3" id="KW-1185">Reference proteome</keyword>
<accession>A0AA40LUI9</accession>
<dbReference type="AlphaFoldDB" id="A0AA40LUI9"/>
<comment type="caution">
    <text evidence="2">The sequence shown here is derived from an EMBL/GenBank/DDBJ whole genome shotgun (WGS) entry which is preliminary data.</text>
</comment>
<feature type="compositionally biased region" description="Gly residues" evidence="1">
    <location>
        <begin position="154"/>
        <end position="165"/>
    </location>
</feature>
<proteinExistence type="predicted"/>
<reference evidence="2" key="1">
    <citation type="submission" date="2023-06" db="EMBL/GenBank/DDBJ databases">
        <title>Reference genome for the Northern bat (Eptesicus nilssonii), a most northern bat species.</title>
        <authorList>
            <person name="Laine V.N."/>
            <person name="Pulliainen A.T."/>
            <person name="Lilley T.M."/>
        </authorList>
    </citation>
    <scope>NUCLEOTIDE SEQUENCE</scope>
    <source>
        <strain evidence="2">BLF_Eptnil</strain>
        <tissue evidence="2">Kidney</tissue>
    </source>
</reference>
<protein>
    <submittedName>
        <fullName evidence="2">Uncharacterized protein</fullName>
    </submittedName>
</protein>
<evidence type="ECO:0000313" key="2">
    <source>
        <dbReference type="EMBL" id="KAK1344129.1"/>
    </source>
</evidence>
<dbReference type="EMBL" id="JAULJE010000004">
    <property type="protein sequence ID" value="KAK1344129.1"/>
    <property type="molecule type" value="Genomic_DNA"/>
</dbReference>
<name>A0AA40LUI9_CNENI</name>
<feature type="region of interest" description="Disordered" evidence="1">
    <location>
        <begin position="130"/>
        <end position="203"/>
    </location>
</feature>
<dbReference type="Proteomes" id="UP001177744">
    <property type="component" value="Unassembled WGS sequence"/>
</dbReference>
<sequence>MEVATLTNQLVNVDEMALYWKVPFTTLIARKEKFDSSGAVVGKLRLASHMRLFGPLNVALPQSTTAWAASEFEKIDFNFERSYAVGKLLLNSITFYKEIIHERVNGCAELPCCLFLKYLLQPSATTILDDDAGVPHRPSCSGPLGSVGRRKGGSGRSEGGAGSQDGGAHSHKMVVPSPLSPAGTPASRVPQSPQPPAAQGWREVPAAVAETVALERDMPPAPRSWVPATAAQVKLPAHGPLRLRLAWRSQPGSCVPEAGQRRKSWVPGLVCQGNPHDQVPGAHEELTPYPHGLFWGLATAASTAQRLSPAQRTIHGQAQNAYIVAPVTMQAFHQAAYAARSSSCPPPQDWGTLEGLRGLATAICGYGHCHLCDGVMAPSGRGRDTCIVAMVTTQVFHTDPAAQVLWTAWEGGGRSKKRRLRGRSEGVELGACPLVHQAFQKPPARRRLLKGLVPEQTGTQLPHF</sequence>
<evidence type="ECO:0000313" key="3">
    <source>
        <dbReference type="Proteomes" id="UP001177744"/>
    </source>
</evidence>
<evidence type="ECO:0000256" key="1">
    <source>
        <dbReference type="SAM" id="MobiDB-lite"/>
    </source>
</evidence>